<keyword evidence="2" id="KW-0564">Palmitate</keyword>
<dbReference type="Gene3D" id="2.20.200.10">
    <property type="entry name" value="Outer membrane efflux proteins (OEP)"/>
    <property type="match status" value="1"/>
</dbReference>
<comment type="similarity">
    <text evidence="1 2">Belongs to the outer membrane factor (OMF) (TC 1.B.17) family.</text>
</comment>
<keyword evidence="2" id="KW-0732">Signal</keyword>
<keyword evidence="2" id="KW-0812">Transmembrane</keyword>
<keyword evidence="4" id="KW-1185">Reference proteome</keyword>
<feature type="chain" id="PRO_5025714038" evidence="2">
    <location>
        <begin position="23"/>
        <end position="459"/>
    </location>
</feature>
<dbReference type="AlphaFoldDB" id="A0A6B2LZI0"/>
<dbReference type="Pfam" id="PF02321">
    <property type="entry name" value="OEP"/>
    <property type="match status" value="2"/>
</dbReference>
<protein>
    <submittedName>
        <fullName evidence="3">Efflux transporter outer membrane subunit</fullName>
    </submittedName>
</protein>
<evidence type="ECO:0000256" key="1">
    <source>
        <dbReference type="ARBA" id="ARBA00007613"/>
    </source>
</evidence>
<keyword evidence="2" id="KW-1134">Transmembrane beta strand</keyword>
<dbReference type="SUPFAM" id="SSF56954">
    <property type="entry name" value="Outer membrane efflux proteins (OEP)"/>
    <property type="match status" value="1"/>
</dbReference>
<organism evidence="3 4">
    <name type="scientific">Oceanipulchritudo coccoides</name>
    <dbReference type="NCBI Taxonomy" id="2706888"/>
    <lineage>
        <taxon>Bacteria</taxon>
        <taxon>Pseudomonadati</taxon>
        <taxon>Verrucomicrobiota</taxon>
        <taxon>Opitutia</taxon>
        <taxon>Puniceicoccales</taxon>
        <taxon>Oceanipulchritudinaceae</taxon>
        <taxon>Oceanipulchritudo</taxon>
    </lineage>
</organism>
<dbReference type="GO" id="GO:0015562">
    <property type="term" value="F:efflux transmembrane transporter activity"/>
    <property type="evidence" value="ECO:0007669"/>
    <property type="project" value="InterPro"/>
</dbReference>
<comment type="caution">
    <text evidence="3">The sequence shown here is derived from an EMBL/GenBank/DDBJ whole genome shotgun (WGS) entry which is preliminary data.</text>
</comment>
<keyword evidence="2" id="KW-0472">Membrane</keyword>
<dbReference type="InterPro" id="IPR003423">
    <property type="entry name" value="OMP_efflux"/>
</dbReference>
<dbReference type="Proteomes" id="UP000478417">
    <property type="component" value="Unassembled WGS sequence"/>
</dbReference>
<dbReference type="GO" id="GO:0005886">
    <property type="term" value="C:plasma membrane"/>
    <property type="evidence" value="ECO:0007669"/>
    <property type="project" value="UniProtKB-SubCell"/>
</dbReference>
<dbReference type="NCBIfam" id="TIGR01845">
    <property type="entry name" value="outer_NodT"/>
    <property type="match status" value="1"/>
</dbReference>
<evidence type="ECO:0000256" key="2">
    <source>
        <dbReference type="RuleBase" id="RU362097"/>
    </source>
</evidence>
<dbReference type="EMBL" id="JAAGNX010000001">
    <property type="protein sequence ID" value="NDV60905.1"/>
    <property type="molecule type" value="Genomic_DNA"/>
</dbReference>
<dbReference type="PROSITE" id="PS51257">
    <property type="entry name" value="PROKAR_LIPOPROTEIN"/>
    <property type="match status" value="1"/>
</dbReference>
<feature type="signal peptide" evidence="2">
    <location>
        <begin position="1"/>
        <end position="22"/>
    </location>
</feature>
<dbReference type="RefSeq" id="WP_163961345.1">
    <property type="nucleotide sequence ID" value="NZ_JAAGNX010000001.1"/>
</dbReference>
<evidence type="ECO:0000313" key="3">
    <source>
        <dbReference type="EMBL" id="NDV60905.1"/>
    </source>
</evidence>
<comment type="subcellular location">
    <subcellularLocation>
        <location evidence="2">Cell membrane</location>
        <topology evidence="2">Lipid-anchor</topology>
    </subcellularLocation>
</comment>
<keyword evidence="2" id="KW-0449">Lipoprotein</keyword>
<reference evidence="3 4" key="1">
    <citation type="submission" date="2020-02" db="EMBL/GenBank/DDBJ databases">
        <title>Albibacoteraceae fam. nov., the first described family within the subdivision 4 Verrucomicrobia.</title>
        <authorList>
            <person name="Xi F."/>
        </authorList>
    </citation>
    <scope>NUCLEOTIDE SEQUENCE [LARGE SCALE GENOMIC DNA]</scope>
    <source>
        <strain evidence="3 4">CK1056</strain>
    </source>
</reference>
<dbReference type="PANTHER" id="PTHR30203:SF33">
    <property type="entry name" value="BLR4455 PROTEIN"/>
    <property type="match status" value="1"/>
</dbReference>
<dbReference type="PANTHER" id="PTHR30203">
    <property type="entry name" value="OUTER MEMBRANE CATION EFFLUX PROTEIN"/>
    <property type="match status" value="1"/>
</dbReference>
<proteinExistence type="inferred from homology"/>
<sequence length="459" mass="49737">MNFRKIILIVAVAMLSAGCVQVTPPGEETLSVTVPQGWGTGSVSGSPADGWIESFGDEGLSAVMAEALSGNLQLQAALSRLEQAEALARIEGADRWPDLSLSGSASRQMSNNLIDPPVRTRSDRFGLDAVVSWELDLWGRVRARALAANADAEAAQADYAALRLSIASRVANAWFATIAARRQEALALETVTSFEANLTTVQERFERGLSPALDLRLTRANVANARATQALQKRLADSSARQLEVLLGRYPSATVSVSDELPVLLEPVPAGLPSELLLRRPDILGSANRLMAADARLKESKRALLPAIRLTGSYGRASNDLDNILKDSFDVWSLLGNITAPLFQGGRLRANVDRSDARLNESVANYRDTVLTAFREVESALAGEAYLQQQLEALQVSVEESTGAQELAEERYERGLVDIITVLESQRRAFNARSAYISLQNELLQNRLALYLALGGNIR</sequence>
<evidence type="ECO:0000313" key="4">
    <source>
        <dbReference type="Proteomes" id="UP000478417"/>
    </source>
</evidence>
<dbReference type="Gene3D" id="1.20.1600.10">
    <property type="entry name" value="Outer membrane efflux proteins (OEP)"/>
    <property type="match status" value="1"/>
</dbReference>
<accession>A0A6B2LZI0</accession>
<dbReference type="InterPro" id="IPR010131">
    <property type="entry name" value="MdtP/NodT-like"/>
</dbReference>
<name>A0A6B2LZI0_9BACT</name>
<gene>
    <name evidence="3" type="ORF">G0Q06_00400</name>
</gene>